<proteinExistence type="predicted"/>
<dbReference type="RefSeq" id="XP_013890422.1">
    <property type="nucleotide sequence ID" value="XM_014034968.1"/>
</dbReference>
<gene>
    <name evidence="2" type="ORF">MNEG_16562</name>
</gene>
<feature type="compositionally biased region" description="Low complexity" evidence="1">
    <location>
        <begin position="47"/>
        <end position="60"/>
    </location>
</feature>
<protein>
    <submittedName>
        <fullName evidence="2">Uncharacterized protein</fullName>
    </submittedName>
</protein>
<feature type="non-terminal residue" evidence="2">
    <location>
        <position position="1"/>
    </location>
</feature>
<name>A0A0D2ITQ5_9CHLO</name>
<organism evidence="2 3">
    <name type="scientific">Monoraphidium neglectum</name>
    <dbReference type="NCBI Taxonomy" id="145388"/>
    <lineage>
        <taxon>Eukaryota</taxon>
        <taxon>Viridiplantae</taxon>
        <taxon>Chlorophyta</taxon>
        <taxon>core chlorophytes</taxon>
        <taxon>Chlorophyceae</taxon>
        <taxon>CS clade</taxon>
        <taxon>Sphaeropleales</taxon>
        <taxon>Selenastraceae</taxon>
        <taxon>Monoraphidium</taxon>
    </lineage>
</organism>
<feature type="non-terminal residue" evidence="2">
    <location>
        <position position="119"/>
    </location>
</feature>
<sequence length="119" mass="12455">AEALRRQRTHVGAHSSPLRRSPRRAAAPAPRARVRRARRRQRGPRGGAAAQGRVQRTGAPRGRRPVAGPGGARGGVHPGRRLLQRRVGAGDPEFGSSGGRRRGRGTHSAAPGGAPSPVN</sequence>
<dbReference type="KEGG" id="mng:MNEG_16562"/>
<dbReference type="AlphaFoldDB" id="A0A0D2ITQ5"/>
<feature type="compositionally biased region" description="Gly residues" evidence="1">
    <location>
        <begin position="68"/>
        <end position="77"/>
    </location>
</feature>
<keyword evidence="3" id="KW-1185">Reference proteome</keyword>
<dbReference type="EMBL" id="KK106722">
    <property type="protein sequence ID" value="KIY91402.1"/>
    <property type="molecule type" value="Genomic_DNA"/>
</dbReference>
<feature type="region of interest" description="Disordered" evidence="1">
    <location>
        <begin position="1"/>
        <end position="119"/>
    </location>
</feature>
<dbReference type="Proteomes" id="UP000054498">
    <property type="component" value="Unassembled WGS sequence"/>
</dbReference>
<dbReference type="GeneID" id="25734334"/>
<evidence type="ECO:0000313" key="2">
    <source>
        <dbReference type="EMBL" id="KIY91402.1"/>
    </source>
</evidence>
<reference evidence="2 3" key="1">
    <citation type="journal article" date="2013" name="BMC Genomics">
        <title>Reconstruction of the lipid metabolism for the microalga Monoraphidium neglectum from its genome sequence reveals characteristics suitable for biofuel production.</title>
        <authorList>
            <person name="Bogen C."/>
            <person name="Al-Dilaimi A."/>
            <person name="Albersmeier A."/>
            <person name="Wichmann J."/>
            <person name="Grundmann M."/>
            <person name="Rupp O."/>
            <person name="Lauersen K.J."/>
            <person name="Blifernez-Klassen O."/>
            <person name="Kalinowski J."/>
            <person name="Goesmann A."/>
            <person name="Mussgnug J.H."/>
            <person name="Kruse O."/>
        </authorList>
    </citation>
    <scope>NUCLEOTIDE SEQUENCE [LARGE SCALE GENOMIC DNA]</scope>
    <source>
        <strain evidence="2 3">SAG 48.87</strain>
    </source>
</reference>
<evidence type="ECO:0000256" key="1">
    <source>
        <dbReference type="SAM" id="MobiDB-lite"/>
    </source>
</evidence>
<evidence type="ECO:0000313" key="3">
    <source>
        <dbReference type="Proteomes" id="UP000054498"/>
    </source>
</evidence>
<feature type="compositionally biased region" description="Basic residues" evidence="1">
    <location>
        <begin position="32"/>
        <end position="43"/>
    </location>
</feature>
<accession>A0A0D2ITQ5</accession>
<feature type="compositionally biased region" description="Basic residues" evidence="1">
    <location>
        <begin position="1"/>
        <end position="11"/>
    </location>
</feature>